<dbReference type="AlphaFoldDB" id="A0A3M6TKM2"/>
<organism evidence="1 2">
    <name type="scientific">Pocillopora damicornis</name>
    <name type="common">Cauliflower coral</name>
    <name type="synonym">Millepora damicornis</name>
    <dbReference type="NCBI Taxonomy" id="46731"/>
    <lineage>
        <taxon>Eukaryota</taxon>
        <taxon>Metazoa</taxon>
        <taxon>Cnidaria</taxon>
        <taxon>Anthozoa</taxon>
        <taxon>Hexacorallia</taxon>
        <taxon>Scleractinia</taxon>
        <taxon>Astrocoeniina</taxon>
        <taxon>Pocilloporidae</taxon>
        <taxon>Pocillopora</taxon>
    </lineage>
</organism>
<evidence type="ECO:0000313" key="2">
    <source>
        <dbReference type="Proteomes" id="UP000275408"/>
    </source>
</evidence>
<evidence type="ECO:0000313" key="1">
    <source>
        <dbReference type="EMBL" id="RMX41851.1"/>
    </source>
</evidence>
<accession>A0A3M6TKM2</accession>
<reference evidence="1 2" key="1">
    <citation type="journal article" date="2018" name="Sci. Rep.">
        <title>Comparative analysis of the Pocillopora damicornis genome highlights role of immune system in coral evolution.</title>
        <authorList>
            <person name="Cunning R."/>
            <person name="Bay R.A."/>
            <person name="Gillette P."/>
            <person name="Baker A.C."/>
            <person name="Traylor-Knowles N."/>
        </authorList>
    </citation>
    <scope>NUCLEOTIDE SEQUENCE [LARGE SCALE GENOMIC DNA]</scope>
    <source>
        <strain evidence="1">RSMAS</strain>
        <tissue evidence="1">Whole animal</tissue>
    </source>
</reference>
<keyword evidence="2" id="KW-1185">Reference proteome</keyword>
<sequence>MIQRKRTLQQTGIFLKQNPGEAHLTVQELQQMAADNNTNVFRLENFIKHWLYNSLDAEWHWCRFEYQARGSIHCHGVAKLKNDPGLCQLSETALKGYLAEVSLDKGEQSDIPELNKQILEGKKASQAVCEYVDWLLSTYNPHPPEDDIMNTQQSDDDYVDLLNTVQRHTRCSTNYCLRKKQNETNVKCRFNFPFQPCTSTKLVFEPIHTKDGSPKYKAKIITKHNDGRLNNHQRLQLQGWRANCDIQVVIDYHACVEYLAKYASKGEPRSPVLKQAFNSIMHSCKNNSNPTKLIKKVIMKSLGQQFIVGEPHRTAMSCSFLNIVGGICGTDERTSSSTSVTPLTRCNRDIKNHKKSLKFSGIETEVELILAR</sequence>
<dbReference type="EMBL" id="RCHS01003435">
    <property type="protein sequence ID" value="RMX41851.1"/>
    <property type="molecule type" value="Genomic_DNA"/>
</dbReference>
<protein>
    <recommendedName>
        <fullName evidence="3">Helitron helicase-like domain-containing protein</fullName>
    </recommendedName>
</protein>
<dbReference type="OrthoDB" id="5975353at2759"/>
<evidence type="ECO:0008006" key="3">
    <source>
        <dbReference type="Google" id="ProtNLM"/>
    </source>
</evidence>
<proteinExistence type="predicted"/>
<name>A0A3M6TKM2_POCDA</name>
<dbReference type="Proteomes" id="UP000275408">
    <property type="component" value="Unassembled WGS sequence"/>
</dbReference>
<comment type="caution">
    <text evidence="1">The sequence shown here is derived from an EMBL/GenBank/DDBJ whole genome shotgun (WGS) entry which is preliminary data.</text>
</comment>
<gene>
    <name evidence="1" type="ORF">pdam_00023761</name>
</gene>